<evidence type="ECO:0000259" key="1">
    <source>
        <dbReference type="Pfam" id="PF18734"/>
    </source>
</evidence>
<dbReference type="EMBL" id="JACASI010000021">
    <property type="protein sequence ID" value="MCQ3829270.1"/>
    <property type="molecule type" value="Genomic_DNA"/>
</dbReference>
<protein>
    <recommendedName>
        <fullName evidence="1">HEPN AbiU2-like domain-containing protein</fullName>
    </recommendedName>
</protein>
<feature type="domain" description="HEPN AbiU2-like" evidence="1">
    <location>
        <begin position="9"/>
        <end position="148"/>
    </location>
</feature>
<accession>A0ABT1NZG1</accession>
<dbReference type="Pfam" id="PF18734">
    <property type="entry name" value="HEPN_AbiU2"/>
    <property type="match status" value="1"/>
</dbReference>
<organism evidence="2 3">
    <name type="scientific">Microbulbifer elongatus</name>
    <dbReference type="NCBI Taxonomy" id="86173"/>
    <lineage>
        <taxon>Bacteria</taxon>
        <taxon>Pseudomonadati</taxon>
        <taxon>Pseudomonadota</taxon>
        <taxon>Gammaproteobacteria</taxon>
        <taxon>Cellvibrionales</taxon>
        <taxon>Microbulbiferaceae</taxon>
        <taxon>Microbulbifer</taxon>
    </lineage>
</organism>
<dbReference type="InterPro" id="IPR040704">
    <property type="entry name" value="HEPN_AbiU2"/>
</dbReference>
<evidence type="ECO:0000313" key="2">
    <source>
        <dbReference type="EMBL" id="MCQ3829270.1"/>
    </source>
</evidence>
<dbReference type="Proteomes" id="UP001205566">
    <property type="component" value="Unassembled WGS sequence"/>
</dbReference>
<comment type="caution">
    <text evidence="2">The sequence shown here is derived from an EMBL/GenBank/DDBJ whole genome shotgun (WGS) entry which is preliminary data.</text>
</comment>
<name>A0ABT1NZG1_9GAMM</name>
<proteinExistence type="predicted"/>
<keyword evidence="3" id="KW-1185">Reference proteome</keyword>
<reference evidence="2" key="1">
    <citation type="thesis" date="2020" institute="Technische Universitat Dresden" country="Dresden, Germany">
        <title>The Agarolytic System of Microbulbifer elongatus PORT2, Isolated from Batu Karas, Pangandaran West Java Indonesia.</title>
        <authorList>
            <person name="Anggraeni S.R."/>
        </authorList>
    </citation>
    <scope>NUCLEOTIDE SEQUENCE</scope>
    <source>
        <strain evidence="2">PORT2</strain>
    </source>
</reference>
<sequence>MNDLNRYLSEAIRVRRTIQVYSEIFDSRESIDALSEKSIKFTHILKRSMHDEILISLARMFDSDGYKTNGEKIQYLSQRNLVLSNEEVLSEPLNKLREKTSELWKEVKLKNYRDNRLAHNGKDVMLACAEDPKHNVTFEAAAALVDTSIQLILGIMCAKGETSLASNLNEKYVGVGREFIAALQKI</sequence>
<dbReference type="RefSeq" id="WP_255874155.1">
    <property type="nucleotide sequence ID" value="NZ_JACASI010000021.1"/>
</dbReference>
<gene>
    <name evidence="2" type="ORF">HXX02_07415</name>
</gene>
<evidence type="ECO:0000313" key="3">
    <source>
        <dbReference type="Proteomes" id="UP001205566"/>
    </source>
</evidence>